<comment type="caution">
    <text evidence="2">The sequence shown here is derived from an EMBL/GenBank/DDBJ whole genome shotgun (WGS) entry which is preliminary data.</text>
</comment>
<organism evidence="2 3">
    <name type="scientific">Petrolisthes cinctipes</name>
    <name type="common">Flat porcelain crab</name>
    <dbReference type="NCBI Taxonomy" id="88211"/>
    <lineage>
        <taxon>Eukaryota</taxon>
        <taxon>Metazoa</taxon>
        <taxon>Ecdysozoa</taxon>
        <taxon>Arthropoda</taxon>
        <taxon>Crustacea</taxon>
        <taxon>Multicrustacea</taxon>
        <taxon>Malacostraca</taxon>
        <taxon>Eumalacostraca</taxon>
        <taxon>Eucarida</taxon>
        <taxon>Decapoda</taxon>
        <taxon>Pleocyemata</taxon>
        <taxon>Anomura</taxon>
        <taxon>Galatheoidea</taxon>
        <taxon>Porcellanidae</taxon>
        <taxon>Petrolisthes</taxon>
    </lineage>
</organism>
<protein>
    <submittedName>
        <fullName evidence="2">Uncharacterized protein</fullName>
    </submittedName>
</protein>
<dbReference type="AlphaFoldDB" id="A0AAE1GPG1"/>
<dbReference type="EMBL" id="JAWQEG010000218">
    <property type="protein sequence ID" value="KAK3893238.1"/>
    <property type="molecule type" value="Genomic_DNA"/>
</dbReference>
<proteinExistence type="predicted"/>
<gene>
    <name evidence="2" type="ORF">Pcinc_002924</name>
</gene>
<accession>A0AAE1GPG1</accession>
<evidence type="ECO:0000256" key="1">
    <source>
        <dbReference type="SAM" id="MobiDB-lite"/>
    </source>
</evidence>
<feature type="region of interest" description="Disordered" evidence="1">
    <location>
        <begin position="1"/>
        <end position="81"/>
    </location>
</feature>
<name>A0AAE1GPG1_PETCI</name>
<keyword evidence="3" id="KW-1185">Reference proteome</keyword>
<evidence type="ECO:0000313" key="3">
    <source>
        <dbReference type="Proteomes" id="UP001286313"/>
    </source>
</evidence>
<evidence type="ECO:0000313" key="2">
    <source>
        <dbReference type="EMBL" id="KAK3893238.1"/>
    </source>
</evidence>
<reference evidence="2" key="1">
    <citation type="submission" date="2023-10" db="EMBL/GenBank/DDBJ databases">
        <title>Genome assemblies of two species of porcelain crab, Petrolisthes cinctipes and Petrolisthes manimaculis (Anomura: Porcellanidae).</title>
        <authorList>
            <person name="Angst P."/>
        </authorList>
    </citation>
    <scope>NUCLEOTIDE SEQUENCE</scope>
    <source>
        <strain evidence="2">PB745_01</strain>
        <tissue evidence="2">Gill</tissue>
    </source>
</reference>
<sequence>MKPSAFHGKRYDAGVPEESEDEKLESEDDDYDPEKDLEISDEESEDDGDESEDDQEESEHEVVPSTSGKGKRAVRRTIWKSKRPEDVKSLEKVFLGQVHTSDGSVKSPS</sequence>
<feature type="compositionally biased region" description="Basic residues" evidence="1">
    <location>
        <begin position="69"/>
        <end position="81"/>
    </location>
</feature>
<dbReference type="Proteomes" id="UP001286313">
    <property type="component" value="Unassembled WGS sequence"/>
</dbReference>
<feature type="compositionally biased region" description="Acidic residues" evidence="1">
    <location>
        <begin position="15"/>
        <end position="59"/>
    </location>
</feature>